<proteinExistence type="predicted"/>
<dbReference type="Proteomes" id="UP000784294">
    <property type="component" value="Unassembled WGS sequence"/>
</dbReference>
<sequence length="96" mass="10743">MTDQEGFYAAHFYFPLACLPPPFTWEICLQLPRPRLALYDAANMNARDDKTDAPTGRQGESGTEVRLVRRSRQATAKSGSRTPAKADDTKKTVNRV</sequence>
<feature type="compositionally biased region" description="Basic and acidic residues" evidence="1">
    <location>
        <begin position="84"/>
        <end position="96"/>
    </location>
</feature>
<name>A0A448XE64_9PLAT</name>
<evidence type="ECO:0000313" key="2">
    <source>
        <dbReference type="EMBL" id="VEL34645.1"/>
    </source>
</evidence>
<dbReference type="AlphaFoldDB" id="A0A448XE64"/>
<keyword evidence="3" id="KW-1185">Reference proteome</keyword>
<evidence type="ECO:0000256" key="1">
    <source>
        <dbReference type="SAM" id="MobiDB-lite"/>
    </source>
</evidence>
<feature type="region of interest" description="Disordered" evidence="1">
    <location>
        <begin position="46"/>
        <end position="96"/>
    </location>
</feature>
<protein>
    <submittedName>
        <fullName evidence="2">Uncharacterized protein</fullName>
    </submittedName>
</protein>
<evidence type="ECO:0000313" key="3">
    <source>
        <dbReference type="Proteomes" id="UP000784294"/>
    </source>
</evidence>
<reference evidence="2" key="1">
    <citation type="submission" date="2018-11" db="EMBL/GenBank/DDBJ databases">
        <authorList>
            <consortium name="Pathogen Informatics"/>
        </authorList>
    </citation>
    <scope>NUCLEOTIDE SEQUENCE</scope>
</reference>
<gene>
    <name evidence="2" type="ORF">PXEA_LOCUS28085</name>
</gene>
<comment type="caution">
    <text evidence="2">The sequence shown here is derived from an EMBL/GenBank/DDBJ whole genome shotgun (WGS) entry which is preliminary data.</text>
</comment>
<dbReference type="EMBL" id="CAAALY010248080">
    <property type="protein sequence ID" value="VEL34645.1"/>
    <property type="molecule type" value="Genomic_DNA"/>
</dbReference>
<accession>A0A448XE64</accession>
<organism evidence="2 3">
    <name type="scientific">Protopolystoma xenopodis</name>
    <dbReference type="NCBI Taxonomy" id="117903"/>
    <lineage>
        <taxon>Eukaryota</taxon>
        <taxon>Metazoa</taxon>
        <taxon>Spiralia</taxon>
        <taxon>Lophotrochozoa</taxon>
        <taxon>Platyhelminthes</taxon>
        <taxon>Monogenea</taxon>
        <taxon>Polyopisthocotylea</taxon>
        <taxon>Polystomatidea</taxon>
        <taxon>Polystomatidae</taxon>
        <taxon>Protopolystoma</taxon>
    </lineage>
</organism>